<proteinExistence type="predicted"/>
<sequence>MPTGPKDEKRPADPIARVLKVTRVTREKLKEYRPESDKDTQELGRKGGRKRADARLTDSLV</sequence>
<reference evidence="2 3" key="1">
    <citation type="journal article" date="2023" name="Int. J. Syst. Evol. Microbiol.">
        <title>Methylocystis iwaonis sp. nov., a type II methane-oxidizing bacterium from surface soil of a rice paddy field in Japan, and emended description of the genus Methylocystis (ex Whittenbury et al. 1970) Bowman et al. 1993.</title>
        <authorList>
            <person name="Kaise H."/>
            <person name="Sawadogo J.B."/>
            <person name="Alam M.S."/>
            <person name="Ueno C."/>
            <person name="Dianou D."/>
            <person name="Shinjo R."/>
            <person name="Asakawa S."/>
        </authorList>
    </citation>
    <scope>NUCLEOTIDE SEQUENCE [LARGE SCALE GENOMIC DNA]</scope>
    <source>
        <strain evidence="2 3">SS37A-Re</strain>
    </source>
</reference>
<evidence type="ECO:0000313" key="2">
    <source>
        <dbReference type="EMBL" id="BDV35891.1"/>
    </source>
</evidence>
<feature type="compositionally biased region" description="Basic and acidic residues" evidence="1">
    <location>
        <begin position="24"/>
        <end position="61"/>
    </location>
</feature>
<feature type="compositionally biased region" description="Basic and acidic residues" evidence="1">
    <location>
        <begin position="1"/>
        <end position="12"/>
    </location>
</feature>
<evidence type="ECO:0000256" key="1">
    <source>
        <dbReference type="SAM" id="MobiDB-lite"/>
    </source>
</evidence>
<organism evidence="2 3">
    <name type="scientific">Methylocystis iwaonis</name>
    <dbReference type="NCBI Taxonomy" id="2885079"/>
    <lineage>
        <taxon>Bacteria</taxon>
        <taxon>Pseudomonadati</taxon>
        <taxon>Pseudomonadota</taxon>
        <taxon>Alphaproteobacteria</taxon>
        <taxon>Hyphomicrobiales</taxon>
        <taxon>Methylocystaceae</taxon>
        <taxon>Methylocystis</taxon>
    </lineage>
</organism>
<dbReference type="Proteomes" id="UP001317629">
    <property type="component" value="Chromosome"/>
</dbReference>
<name>A0ABM8ED17_9HYPH</name>
<evidence type="ECO:0000313" key="3">
    <source>
        <dbReference type="Proteomes" id="UP001317629"/>
    </source>
</evidence>
<accession>A0ABM8ED17</accession>
<dbReference type="EMBL" id="AP027142">
    <property type="protein sequence ID" value="BDV35891.1"/>
    <property type="molecule type" value="Genomic_DNA"/>
</dbReference>
<gene>
    <name evidence="2" type="ORF">SS37A_34200</name>
</gene>
<protein>
    <submittedName>
        <fullName evidence="2">Uncharacterized protein</fullName>
    </submittedName>
</protein>
<feature type="region of interest" description="Disordered" evidence="1">
    <location>
        <begin position="1"/>
        <end position="61"/>
    </location>
</feature>
<keyword evidence="3" id="KW-1185">Reference proteome</keyword>